<proteinExistence type="inferred from homology"/>
<organism evidence="5 6">
    <name type="scientific">Arthrobacter jiangjiafuii</name>
    <dbReference type="NCBI Taxonomy" id="2817475"/>
    <lineage>
        <taxon>Bacteria</taxon>
        <taxon>Bacillati</taxon>
        <taxon>Actinomycetota</taxon>
        <taxon>Actinomycetes</taxon>
        <taxon>Micrococcales</taxon>
        <taxon>Micrococcaceae</taxon>
        <taxon>Arthrobacter</taxon>
    </lineage>
</organism>
<accession>A0A975M844</accession>
<dbReference type="KEGG" id="ajg:KKR91_04255"/>
<evidence type="ECO:0000313" key="6">
    <source>
        <dbReference type="Proteomes" id="UP000676885"/>
    </source>
</evidence>
<evidence type="ECO:0000256" key="4">
    <source>
        <dbReference type="SAM" id="MobiDB-lite"/>
    </source>
</evidence>
<comment type="pathway">
    <text evidence="3">Nitrogen metabolism; urea degradation; CO(2) and NH(3) from urea (urease route): step 1/1.</text>
</comment>
<comment type="catalytic activity">
    <reaction evidence="2 3">
        <text>urea + 2 H2O + H(+) = hydrogencarbonate + 2 NH4(+)</text>
        <dbReference type="Rhea" id="RHEA:20557"/>
        <dbReference type="ChEBI" id="CHEBI:15377"/>
        <dbReference type="ChEBI" id="CHEBI:15378"/>
        <dbReference type="ChEBI" id="CHEBI:16199"/>
        <dbReference type="ChEBI" id="CHEBI:17544"/>
        <dbReference type="ChEBI" id="CHEBI:28938"/>
        <dbReference type="EC" id="3.5.1.5"/>
    </reaction>
</comment>
<keyword evidence="1 3" id="KW-0378">Hydrolase</keyword>
<dbReference type="GO" id="GO:0035550">
    <property type="term" value="C:urease complex"/>
    <property type="evidence" value="ECO:0007669"/>
    <property type="project" value="InterPro"/>
</dbReference>
<dbReference type="NCBIfam" id="TIGR00192">
    <property type="entry name" value="urease_beta"/>
    <property type="match status" value="1"/>
</dbReference>
<gene>
    <name evidence="3" type="primary">ureB</name>
    <name evidence="5" type="ORF">KKR91_04255</name>
</gene>
<dbReference type="SUPFAM" id="SSF51278">
    <property type="entry name" value="Urease, beta-subunit"/>
    <property type="match status" value="1"/>
</dbReference>
<dbReference type="EMBL" id="CP076022">
    <property type="protein sequence ID" value="QWC11637.1"/>
    <property type="molecule type" value="Genomic_DNA"/>
</dbReference>
<dbReference type="InterPro" id="IPR050069">
    <property type="entry name" value="Urease_subunit"/>
</dbReference>
<feature type="compositionally biased region" description="Low complexity" evidence="4">
    <location>
        <begin position="98"/>
        <end position="111"/>
    </location>
</feature>
<dbReference type="GO" id="GO:0043419">
    <property type="term" value="P:urea catabolic process"/>
    <property type="evidence" value="ECO:0007669"/>
    <property type="project" value="UniProtKB-UniRule"/>
</dbReference>
<evidence type="ECO:0000256" key="3">
    <source>
        <dbReference type="HAMAP-Rule" id="MF_01954"/>
    </source>
</evidence>
<dbReference type="EC" id="3.5.1.5" evidence="3"/>
<dbReference type="AlphaFoldDB" id="A0A975M844"/>
<dbReference type="InterPro" id="IPR036461">
    <property type="entry name" value="Urease_betasu_sf"/>
</dbReference>
<dbReference type="PANTHER" id="PTHR33569">
    <property type="entry name" value="UREASE"/>
    <property type="match status" value="1"/>
</dbReference>
<sequence length="120" mass="12056">MIPGEVRTASGSLELNAGRETRTLVVTNTGDRPVQIGSHFHFADVNAALAFDRSAAVGFRLGVPAGTAVRFEPGASREVVLVKLAGTGTVPGLQIRHGGAAADDGAAAGAASPEHPGSES</sequence>
<protein>
    <recommendedName>
        <fullName evidence="3">Urease subunit beta</fullName>
        <ecNumber evidence="3">3.5.1.5</ecNumber>
    </recommendedName>
    <alternativeName>
        <fullName evidence="3">Urea amidohydrolase subunit beta</fullName>
    </alternativeName>
</protein>
<dbReference type="GO" id="GO:0009039">
    <property type="term" value="F:urease activity"/>
    <property type="evidence" value="ECO:0007669"/>
    <property type="project" value="UniProtKB-UniRule"/>
</dbReference>
<comment type="similarity">
    <text evidence="3">Belongs to the urease beta subunit family.</text>
</comment>
<comment type="subcellular location">
    <subcellularLocation>
        <location evidence="3">Cytoplasm</location>
    </subcellularLocation>
</comment>
<evidence type="ECO:0000313" key="5">
    <source>
        <dbReference type="EMBL" id="QWC11637.1"/>
    </source>
</evidence>
<comment type="subunit">
    <text evidence="3">Heterotrimer of UreA (gamma), UreB (beta) and UreC (alpha) subunits. Three heterotrimers associate to form the active enzyme.</text>
</comment>
<dbReference type="NCBIfam" id="NF009682">
    <property type="entry name" value="PRK13203.1"/>
    <property type="match status" value="1"/>
</dbReference>
<dbReference type="InterPro" id="IPR002019">
    <property type="entry name" value="Urease_beta-like"/>
</dbReference>
<evidence type="ECO:0000256" key="1">
    <source>
        <dbReference type="ARBA" id="ARBA00022801"/>
    </source>
</evidence>
<dbReference type="Proteomes" id="UP000676885">
    <property type="component" value="Chromosome"/>
</dbReference>
<reference evidence="5 6" key="1">
    <citation type="submission" date="2021-05" db="EMBL/GenBank/DDBJ databases">
        <title>Novel species in genus Arthrobacter.</title>
        <authorList>
            <person name="Zhang G."/>
        </authorList>
    </citation>
    <scope>NUCLEOTIDE SEQUENCE [LARGE SCALE GENOMIC DNA]</scope>
    <source>
        <strain evidence="6">zg-ZUI227</strain>
    </source>
</reference>
<dbReference type="CDD" id="cd00407">
    <property type="entry name" value="Urease_beta"/>
    <property type="match status" value="1"/>
</dbReference>
<evidence type="ECO:0000256" key="2">
    <source>
        <dbReference type="ARBA" id="ARBA00047778"/>
    </source>
</evidence>
<name>A0A975M844_9MICC</name>
<keyword evidence="3" id="KW-0963">Cytoplasm</keyword>
<keyword evidence="6" id="KW-1185">Reference proteome</keyword>
<dbReference type="HAMAP" id="MF_01954">
    <property type="entry name" value="Urease_beta"/>
    <property type="match status" value="1"/>
</dbReference>
<dbReference type="Gene3D" id="2.10.150.10">
    <property type="entry name" value="Urease, beta subunit"/>
    <property type="match status" value="1"/>
</dbReference>
<feature type="region of interest" description="Disordered" evidence="4">
    <location>
        <begin position="96"/>
        <end position="120"/>
    </location>
</feature>
<dbReference type="PANTHER" id="PTHR33569:SF1">
    <property type="entry name" value="UREASE"/>
    <property type="match status" value="1"/>
</dbReference>
<dbReference type="RefSeq" id="WP_210230733.1">
    <property type="nucleotide sequence ID" value="NZ_CP076022.1"/>
</dbReference>
<dbReference type="Pfam" id="PF00699">
    <property type="entry name" value="Urease_beta"/>
    <property type="match status" value="1"/>
</dbReference>